<name>A0A8S4QSG9_9NEOP</name>
<evidence type="ECO:0000313" key="2">
    <source>
        <dbReference type="EMBL" id="CAH2217201.1"/>
    </source>
</evidence>
<accession>A0A8S4QSG9</accession>
<protein>
    <submittedName>
        <fullName evidence="2">Jg2783 protein</fullName>
    </submittedName>
</protein>
<evidence type="ECO:0000256" key="1">
    <source>
        <dbReference type="SAM" id="Coils"/>
    </source>
</evidence>
<evidence type="ECO:0000313" key="3">
    <source>
        <dbReference type="Proteomes" id="UP000838756"/>
    </source>
</evidence>
<keyword evidence="3" id="KW-1185">Reference proteome</keyword>
<dbReference type="EMBL" id="CAKXAJ010017817">
    <property type="protein sequence ID" value="CAH2217201.1"/>
    <property type="molecule type" value="Genomic_DNA"/>
</dbReference>
<sequence length="162" mass="18775">MSQIFHKSCYTTRSTGYKYRTLSTNTGEKKRRNFKEDTTFDKKFTELQREITSRIVKEVDDTQRARQTIQDKFEIVESKINTMLDVQNTIQSLRQNLRTAENTLVDIIQKVEKIEGFIGVSDSCSFKSRKSSFFRSRPILECTEVIGSSNIEVINPTNNNNA</sequence>
<proteinExistence type="predicted"/>
<dbReference type="Proteomes" id="UP000838756">
    <property type="component" value="Unassembled WGS sequence"/>
</dbReference>
<reference evidence="2" key="1">
    <citation type="submission" date="2022-03" db="EMBL/GenBank/DDBJ databases">
        <authorList>
            <person name="Lindestad O."/>
        </authorList>
    </citation>
    <scope>NUCLEOTIDE SEQUENCE</scope>
</reference>
<feature type="coiled-coil region" evidence="1">
    <location>
        <begin position="83"/>
        <end position="110"/>
    </location>
</feature>
<comment type="caution">
    <text evidence="2">The sequence shown here is derived from an EMBL/GenBank/DDBJ whole genome shotgun (WGS) entry which is preliminary data.</text>
</comment>
<dbReference type="OrthoDB" id="7399500at2759"/>
<gene>
    <name evidence="2" type="primary">jg2783</name>
    <name evidence="2" type="ORF">PAEG_LOCUS5117</name>
</gene>
<dbReference type="AlphaFoldDB" id="A0A8S4QSG9"/>
<organism evidence="2 3">
    <name type="scientific">Pararge aegeria aegeria</name>
    <dbReference type="NCBI Taxonomy" id="348720"/>
    <lineage>
        <taxon>Eukaryota</taxon>
        <taxon>Metazoa</taxon>
        <taxon>Ecdysozoa</taxon>
        <taxon>Arthropoda</taxon>
        <taxon>Hexapoda</taxon>
        <taxon>Insecta</taxon>
        <taxon>Pterygota</taxon>
        <taxon>Neoptera</taxon>
        <taxon>Endopterygota</taxon>
        <taxon>Lepidoptera</taxon>
        <taxon>Glossata</taxon>
        <taxon>Ditrysia</taxon>
        <taxon>Papilionoidea</taxon>
        <taxon>Nymphalidae</taxon>
        <taxon>Satyrinae</taxon>
        <taxon>Satyrini</taxon>
        <taxon>Parargina</taxon>
        <taxon>Pararge</taxon>
    </lineage>
</organism>
<keyword evidence="1" id="KW-0175">Coiled coil</keyword>